<reference evidence="1" key="1">
    <citation type="submission" date="2022-08" db="EMBL/GenBank/DDBJ databases">
        <title>Genome Sequence of Pycnoporus sanguineus.</title>
        <authorList>
            <person name="Buettner E."/>
        </authorList>
    </citation>
    <scope>NUCLEOTIDE SEQUENCE</scope>
    <source>
        <strain evidence="1">CG-C14</strain>
    </source>
</reference>
<proteinExistence type="predicted"/>
<organism evidence="1 2">
    <name type="scientific">Trametes sanguinea</name>
    <dbReference type="NCBI Taxonomy" id="158606"/>
    <lineage>
        <taxon>Eukaryota</taxon>
        <taxon>Fungi</taxon>
        <taxon>Dikarya</taxon>
        <taxon>Basidiomycota</taxon>
        <taxon>Agaricomycotina</taxon>
        <taxon>Agaricomycetes</taxon>
        <taxon>Polyporales</taxon>
        <taxon>Polyporaceae</taxon>
        <taxon>Trametes</taxon>
    </lineage>
</organism>
<accession>A0ACC1PSU3</accession>
<evidence type="ECO:0000313" key="2">
    <source>
        <dbReference type="Proteomes" id="UP001144978"/>
    </source>
</evidence>
<comment type="caution">
    <text evidence="1">The sequence shown here is derived from an EMBL/GenBank/DDBJ whole genome shotgun (WGS) entry which is preliminary data.</text>
</comment>
<name>A0ACC1PSU3_9APHY</name>
<dbReference type="Proteomes" id="UP001144978">
    <property type="component" value="Unassembled WGS sequence"/>
</dbReference>
<gene>
    <name evidence="1" type="ORF">NUW54_g6240</name>
</gene>
<keyword evidence="2" id="KW-1185">Reference proteome</keyword>
<sequence length="674" mass="77132">MALQQLEAQRKVWEAKEAEDQARQARRDKQAQETRQRRAAWLQEGAIVEFAGALGSKKKEELKDVAFMLALSVLDKATRQDLLNDITRKFDSDPALKADKRFVGLFSGVRTRKALLSRGLSRLGAHVPTTASQQHKETKATRKPWPPAEDNVQPKSVASSHSHSAALLTSVLAGGYMHATGLLKIPVQRAKPSKHITELSHQLRRSVSLVNMPTKGPRHVDGISQSPLDERLRERTSARWNGGWTRASWTCVPCMIEYDRVRDCQALPTRTRIPFWQISVSLRILPTPANSKFAILSFDRYTTRAYYATLKMPAANVEEASFSSIARFPGDLDAAEIWWRDHQLWLQERGYMLRPRYRPDWVPSWKTDSDRSDCEDAQFFLRPRILDARRISDGTEVVLEQVQRSIFPHEVRISTMLSTGRLADDPKNHCVPILEVLDVPDDPDMQLLVMPLLHAVHQPRFLTGLQIMHTQRVAHRDITLLNVMMDPRPLFPEGFHFASPEKNRDYKVGLFNPKHYSRTGCPTKYYFIDFGLSRSFSPENKAPRSWPIWGGDRTVPEFHKSGKPCDPFPTDIYYLGSLIRMMLLREYVGLECLGPLVADMVHEEPCKRPTIDEVAMRFSALLSTLGWWTLRSRLRNSTELEYPILRPFRATAHAFRTGYHILTFRLALPQPVSS</sequence>
<protein>
    <submittedName>
        <fullName evidence="1">Uncharacterized protein</fullName>
    </submittedName>
</protein>
<dbReference type="EMBL" id="JANSHE010001639">
    <property type="protein sequence ID" value="KAJ3001740.1"/>
    <property type="molecule type" value="Genomic_DNA"/>
</dbReference>
<evidence type="ECO:0000313" key="1">
    <source>
        <dbReference type="EMBL" id="KAJ3001740.1"/>
    </source>
</evidence>